<dbReference type="EMBL" id="CAJNOB010000007">
    <property type="protein sequence ID" value="CAF0693874.1"/>
    <property type="molecule type" value="Genomic_DNA"/>
</dbReference>
<dbReference type="Proteomes" id="UP000663859">
    <property type="component" value="Unassembled WGS sequence"/>
</dbReference>
<name>A0A8J2BJS9_9BACT</name>
<evidence type="ECO:0000313" key="1">
    <source>
        <dbReference type="EMBL" id="CAF0693874.1"/>
    </source>
</evidence>
<sequence length="81" mass="9051">MAGSERYGKRTWCAAFLAEVERWGVWLGRDRPIAPVCPKVGDQRSVVGLERRLWTHHGHKAAGDNTRVWVGHLPRCCTAAG</sequence>
<keyword evidence="2" id="KW-1185">Reference proteome</keyword>
<proteinExistence type="predicted"/>
<evidence type="ECO:0000313" key="2">
    <source>
        <dbReference type="Proteomes" id="UP000663859"/>
    </source>
</evidence>
<gene>
    <name evidence="1" type="ORF">MPNT_150002</name>
</gene>
<dbReference type="AlphaFoldDB" id="A0A8J2BJS9"/>
<protein>
    <submittedName>
        <fullName evidence="1">Uncharacterized protein</fullName>
    </submittedName>
</protein>
<reference evidence="1" key="1">
    <citation type="submission" date="2021-02" db="EMBL/GenBank/DDBJ databases">
        <authorList>
            <person name="Cremers G."/>
            <person name="Picone N."/>
        </authorList>
    </citation>
    <scope>NUCLEOTIDE SEQUENCE</scope>
    <source>
        <strain evidence="1">PQ17</strain>
    </source>
</reference>
<accession>A0A8J2BJS9</accession>
<organism evidence="1 2">
    <name type="scientific">Candidatus Methylacidithermus pantelleriae</name>
    <dbReference type="NCBI Taxonomy" id="2744239"/>
    <lineage>
        <taxon>Bacteria</taxon>
        <taxon>Pseudomonadati</taxon>
        <taxon>Verrucomicrobiota</taxon>
        <taxon>Methylacidiphilae</taxon>
        <taxon>Methylacidiphilales</taxon>
        <taxon>Methylacidiphilaceae</taxon>
        <taxon>Candidatus Methylacidithermus</taxon>
    </lineage>
</organism>
<comment type="caution">
    <text evidence="1">The sequence shown here is derived from an EMBL/GenBank/DDBJ whole genome shotgun (WGS) entry which is preliminary data.</text>
</comment>